<evidence type="ECO:0000256" key="5">
    <source>
        <dbReference type="SAM" id="Coils"/>
    </source>
</evidence>
<protein>
    <submittedName>
        <fullName evidence="8 9">ABC transporter substrate-binding protein</fullName>
    </submittedName>
</protein>
<dbReference type="PANTHER" id="PTHR30532:SF21">
    <property type="entry name" value="SIDEROPHORE-BINDING LIPOPROTEIN YFIY-RELATED"/>
    <property type="match status" value="1"/>
</dbReference>
<dbReference type="SUPFAM" id="SSF53807">
    <property type="entry name" value="Helical backbone' metal receptor"/>
    <property type="match status" value="1"/>
</dbReference>
<name>A0A3M8BBP4_9BACL</name>
<dbReference type="Proteomes" id="UP000276178">
    <property type="component" value="Unassembled WGS sequence"/>
</dbReference>
<dbReference type="PROSITE" id="PS50983">
    <property type="entry name" value="FE_B12_PBP"/>
    <property type="match status" value="1"/>
</dbReference>
<evidence type="ECO:0000313" key="10">
    <source>
        <dbReference type="Proteomes" id="UP000276178"/>
    </source>
</evidence>
<dbReference type="GO" id="GO:0030288">
    <property type="term" value="C:outer membrane-bounded periplasmic space"/>
    <property type="evidence" value="ECO:0007669"/>
    <property type="project" value="TreeGrafter"/>
</dbReference>
<evidence type="ECO:0000256" key="2">
    <source>
        <dbReference type="ARBA" id="ARBA00008814"/>
    </source>
</evidence>
<sequence length="330" mass="36615">MISFQPFKKVISGALCLFALTAAGCGTSPAQQGAQAGVAPAPAPAQEQTIEHDMGKTVVKGDPQKILSLHPWISDFLLSLEITPSASPSSGPNSTEFTWYLKDGLKDSVNLGWQIPKPNLELIVQSSPDLIIGNQNFGELNEQLSKIAPTIFIEPVEDDQGVRKMRETYLRLAKMLKKEEIAKKKIAEYDAEVEKYRAQLKAAMADQTVMFLRVTDKELRYYSPKLFEVLYDDLGLAKPANIPDAAKSFQPLSIEKLPEVNPDHIFLLHEGGDRVSSLRETAVWKGLDAVKNNRVYEVDYDLWFQGFGPIANRLILEDATEKLLGAKANK</sequence>
<evidence type="ECO:0000259" key="7">
    <source>
        <dbReference type="PROSITE" id="PS50983"/>
    </source>
</evidence>
<evidence type="ECO:0000313" key="9">
    <source>
        <dbReference type="EMBL" id="RNB60828.1"/>
    </source>
</evidence>
<dbReference type="OrthoDB" id="9793175at2"/>
<evidence type="ECO:0000256" key="3">
    <source>
        <dbReference type="ARBA" id="ARBA00022448"/>
    </source>
</evidence>
<dbReference type="Proteomes" id="UP000317180">
    <property type="component" value="Unassembled WGS sequence"/>
</dbReference>
<dbReference type="EMBL" id="BJOD01000004">
    <property type="protein sequence ID" value="GED24507.1"/>
    <property type="molecule type" value="Genomic_DNA"/>
</dbReference>
<feature type="signal peptide" evidence="6">
    <location>
        <begin position="1"/>
        <end position="24"/>
    </location>
</feature>
<dbReference type="GO" id="GO:1901678">
    <property type="term" value="P:iron coordination entity transport"/>
    <property type="evidence" value="ECO:0007669"/>
    <property type="project" value="UniProtKB-ARBA"/>
</dbReference>
<evidence type="ECO:0000313" key="8">
    <source>
        <dbReference type="EMBL" id="GED24507.1"/>
    </source>
</evidence>
<keyword evidence="3" id="KW-0813">Transport</keyword>
<reference evidence="9 10" key="1">
    <citation type="submission" date="2018-10" db="EMBL/GenBank/DDBJ databases">
        <title>Phylogenomics of Brevibacillus.</title>
        <authorList>
            <person name="Dunlap C."/>
        </authorList>
    </citation>
    <scope>NUCLEOTIDE SEQUENCE [LARGE SCALE GENOMIC DNA]</scope>
    <source>
        <strain evidence="9 10">NRRL NRS 1219</strain>
    </source>
</reference>
<keyword evidence="11" id="KW-1185">Reference proteome</keyword>
<evidence type="ECO:0000256" key="4">
    <source>
        <dbReference type="ARBA" id="ARBA00022729"/>
    </source>
</evidence>
<dbReference type="EMBL" id="RHHN01000008">
    <property type="protein sequence ID" value="RNB60828.1"/>
    <property type="molecule type" value="Genomic_DNA"/>
</dbReference>
<gene>
    <name evidence="8" type="ORF">BAG01nite_06090</name>
    <name evidence="9" type="ORF">EB820_01470</name>
</gene>
<comment type="caution">
    <text evidence="9">The sequence shown here is derived from an EMBL/GenBank/DDBJ whole genome shotgun (WGS) entry which is preliminary data.</text>
</comment>
<reference evidence="8 11" key="2">
    <citation type="submission" date="2019-06" db="EMBL/GenBank/DDBJ databases">
        <title>Whole genome shotgun sequence of Brevibacillus agri NBRC 15538.</title>
        <authorList>
            <person name="Hosoyama A."/>
            <person name="Uohara A."/>
            <person name="Ohji S."/>
            <person name="Ichikawa N."/>
        </authorList>
    </citation>
    <scope>NUCLEOTIDE SEQUENCE [LARGE SCALE GENOMIC DNA]</scope>
    <source>
        <strain evidence="8 11">NBRC 15538</strain>
    </source>
</reference>
<dbReference type="Pfam" id="PF01497">
    <property type="entry name" value="Peripla_BP_2"/>
    <property type="match status" value="1"/>
</dbReference>
<dbReference type="RefSeq" id="WP_122952440.1">
    <property type="nucleotide sequence ID" value="NZ_BJOD01000004.1"/>
</dbReference>
<feature type="coiled-coil region" evidence="5">
    <location>
        <begin position="172"/>
        <end position="206"/>
    </location>
</feature>
<evidence type="ECO:0000256" key="1">
    <source>
        <dbReference type="ARBA" id="ARBA00004196"/>
    </source>
</evidence>
<dbReference type="InterPro" id="IPR002491">
    <property type="entry name" value="ABC_transptr_periplasmic_BD"/>
</dbReference>
<proteinExistence type="inferred from homology"/>
<evidence type="ECO:0000256" key="6">
    <source>
        <dbReference type="SAM" id="SignalP"/>
    </source>
</evidence>
<comment type="similarity">
    <text evidence="2">Belongs to the bacterial solute-binding protein 8 family.</text>
</comment>
<dbReference type="InterPro" id="IPR051313">
    <property type="entry name" value="Bact_iron-sidero_bind"/>
</dbReference>
<organism evidence="9 10">
    <name type="scientific">Brevibacillus agri</name>
    <dbReference type="NCBI Taxonomy" id="51101"/>
    <lineage>
        <taxon>Bacteria</taxon>
        <taxon>Bacillati</taxon>
        <taxon>Bacillota</taxon>
        <taxon>Bacilli</taxon>
        <taxon>Bacillales</taxon>
        <taxon>Paenibacillaceae</taxon>
        <taxon>Brevibacillus</taxon>
    </lineage>
</organism>
<dbReference type="PANTHER" id="PTHR30532">
    <property type="entry name" value="IRON III DICITRATE-BINDING PERIPLASMIC PROTEIN"/>
    <property type="match status" value="1"/>
</dbReference>
<keyword evidence="4 6" id="KW-0732">Signal</keyword>
<keyword evidence="5" id="KW-0175">Coiled coil</keyword>
<feature type="chain" id="PRO_5038557690" evidence="6">
    <location>
        <begin position="25"/>
        <end position="330"/>
    </location>
</feature>
<comment type="subcellular location">
    <subcellularLocation>
        <location evidence="1">Cell envelope</location>
    </subcellularLocation>
</comment>
<accession>A0A3M8BBP4</accession>
<dbReference type="GeneID" id="82811587"/>
<evidence type="ECO:0000313" key="11">
    <source>
        <dbReference type="Proteomes" id="UP000317180"/>
    </source>
</evidence>
<feature type="domain" description="Fe/B12 periplasmic-binding" evidence="7">
    <location>
        <begin position="65"/>
        <end position="327"/>
    </location>
</feature>
<dbReference type="AlphaFoldDB" id="A0A3M8BBP4"/>
<dbReference type="Gene3D" id="3.40.50.1980">
    <property type="entry name" value="Nitrogenase molybdenum iron protein domain"/>
    <property type="match status" value="2"/>
</dbReference>